<feature type="domain" description="SIAH-type" evidence="12">
    <location>
        <begin position="59"/>
        <end position="121"/>
    </location>
</feature>
<dbReference type="Pfam" id="PF21361">
    <property type="entry name" value="Sina_ZnF"/>
    <property type="match status" value="1"/>
</dbReference>
<evidence type="ECO:0000256" key="4">
    <source>
        <dbReference type="ARBA" id="ARBA00012483"/>
    </source>
</evidence>
<evidence type="ECO:0000256" key="6">
    <source>
        <dbReference type="ARBA" id="ARBA00022723"/>
    </source>
</evidence>
<evidence type="ECO:0000259" key="12">
    <source>
        <dbReference type="PROSITE" id="PS51081"/>
    </source>
</evidence>
<gene>
    <name evidence="13" type="ORF">MELIAE_LOCUS9019</name>
</gene>
<evidence type="ECO:0000256" key="8">
    <source>
        <dbReference type="ARBA" id="ARBA00022786"/>
    </source>
</evidence>
<evidence type="ECO:0000256" key="9">
    <source>
        <dbReference type="ARBA" id="ARBA00022833"/>
    </source>
</evidence>
<proteinExistence type="inferred from homology"/>
<keyword evidence="8" id="KW-0833">Ubl conjugation pathway</keyword>
<dbReference type="PANTHER" id="PTHR45877:SF2">
    <property type="entry name" value="E3 UBIQUITIN-PROTEIN LIGASE SINA-RELATED"/>
    <property type="match status" value="1"/>
</dbReference>
<dbReference type="GO" id="GO:0005737">
    <property type="term" value="C:cytoplasm"/>
    <property type="evidence" value="ECO:0007669"/>
    <property type="project" value="TreeGrafter"/>
</dbReference>
<protein>
    <recommendedName>
        <fullName evidence="4">RING-type E3 ubiquitin transferase</fullName>
        <ecNumber evidence="4">2.3.2.27</ecNumber>
    </recommendedName>
</protein>
<feature type="domain" description="RING-type" evidence="11">
    <location>
        <begin position="257"/>
        <end position="292"/>
    </location>
</feature>
<dbReference type="FunFam" id="3.30.40.10:FF:000041">
    <property type="entry name" value="E3 ubiquitin-protein ligase SINAT3"/>
    <property type="match status" value="1"/>
</dbReference>
<dbReference type="EMBL" id="OV121137">
    <property type="protein sequence ID" value="CAH0558759.1"/>
    <property type="molecule type" value="Genomic_DNA"/>
</dbReference>
<dbReference type="PROSITE" id="PS50089">
    <property type="entry name" value="ZF_RING_2"/>
    <property type="match status" value="1"/>
</dbReference>
<keyword evidence="14" id="KW-1185">Reference proteome</keyword>
<dbReference type="GO" id="GO:0061630">
    <property type="term" value="F:ubiquitin protein ligase activity"/>
    <property type="evidence" value="ECO:0007669"/>
    <property type="project" value="UniProtKB-EC"/>
</dbReference>
<accession>A0A9P0FKC5</accession>
<name>A0A9P0FKC5_BRAAE</name>
<dbReference type="Pfam" id="PF21362">
    <property type="entry name" value="Sina_RING"/>
    <property type="match status" value="1"/>
</dbReference>
<dbReference type="OrthoDB" id="4788989at2759"/>
<dbReference type="Proteomes" id="UP001154078">
    <property type="component" value="Chromosome 6"/>
</dbReference>
<evidence type="ECO:0000256" key="5">
    <source>
        <dbReference type="ARBA" id="ARBA00022679"/>
    </source>
</evidence>
<sequence length="488" mass="57149">MVSDTFLTTALRSTLVCSTCEGCLSYFPIHTNENGNYCGRCLPPEMSLRNEIYEKLASINKFPCLNNAQGCMQFIIPSKVPDHEQFCKYRKISCPVVIQNNKCNWQGLSIDIFAHFEKNHLTYIMQNSKVEINFVHNYENNYLLPYFDDYYIVNINTNTKEGLCSFKITYLGSNPESKKFICKLKFQSVNKQDKASFEFKIFEKSIHTIKEIKEALKDPAAIEVYFELYKKYEAKQVEDKKIIADAMNTELLDELECPVCFFYMVPPIMQCEKGHSICKPCSLQVKECPTCKNGIKDTQNFALEKISRMMTYPCKFDLCTFKGKFNIIRNHESKCRFGEFVCPLKEYDRCNWMRNILEMPAHVEEKHLENLLELETVVMPFNATDMEDCFILKYDFQLFILHLKFADQFFYFSLQLVGPQEDSVEYSYEIDIIDCSGGKRRFYFTDQCNELTDKNMAFELGNIFQVVSYQQIQNLITDQFGFRISILK</sequence>
<dbReference type="GO" id="GO:0043161">
    <property type="term" value="P:proteasome-mediated ubiquitin-dependent protein catabolic process"/>
    <property type="evidence" value="ECO:0007669"/>
    <property type="project" value="TreeGrafter"/>
</dbReference>
<dbReference type="InterPro" id="IPR049548">
    <property type="entry name" value="Sina-like_RING"/>
</dbReference>
<dbReference type="InterPro" id="IPR004162">
    <property type="entry name" value="SINA-like_animal"/>
</dbReference>
<dbReference type="EC" id="2.3.2.27" evidence="4"/>
<evidence type="ECO:0000256" key="7">
    <source>
        <dbReference type="ARBA" id="ARBA00022771"/>
    </source>
</evidence>
<evidence type="ECO:0000256" key="2">
    <source>
        <dbReference type="ARBA" id="ARBA00004906"/>
    </source>
</evidence>
<dbReference type="InterPro" id="IPR013010">
    <property type="entry name" value="Znf_SIAH"/>
</dbReference>
<keyword evidence="9" id="KW-0862">Zinc</keyword>
<comment type="catalytic activity">
    <reaction evidence="1">
        <text>S-ubiquitinyl-[E2 ubiquitin-conjugating enzyme]-L-cysteine + [acceptor protein]-L-lysine = [E2 ubiquitin-conjugating enzyme]-L-cysteine + N(6)-ubiquitinyl-[acceptor protein]-L-lysine.</text>
        <dbReference type="EC" id="2.3.2.27"/>
    </reaction>
</comment>
<comment type="similarity">
    <text evidence="3">Belongs to the SINA (Seven in absentia) family.</text>
</comment>
<evidence type="ECO:0000313" key="14">
    <source>
        <dbReference type="Proteomes" id="UP001154078"/>
    </source>
</evidence>
<dbReference type="SUPFAM" id="SSF49599">
    <property type="entry name" value="TRAF domain-like"/>
    <property type="match status" value="2"/>
</dbReference>
<evidence type="ECO:0000256" key="10">
    <source>
        <dbReference type="PROSITE-ProRule" id="PRU00455"/>
    </source>
</evidence>
<keyword evidence="5" id="KW-0808">Transferase</keyword>
<organism evidence="13 14">
    <name type="scientific">Brassicogethes aeneus</name>
    <name type="common">Rape pollen beetle</name>
    <name type="synonym">Meligethes aeneus</name>
    <dbReference type="NCBI Taxonomy" id="1431903"/>
    <lineage>
        <taxon>Eukaryota</taxon>
        <taxon>Metazoa</taxon>
        <taxon>Ecdysozoa</taxon>
        <taxon>Arthropoda</taxon>
        <taxon>Hexapoda</taxon>
        <taxon>Insecta</taxon>
        <taxon>Pterygota</taxon>
        <taxon>Neoptera</taxon>
        <taxon>Endopterygota</taxon>
        <taxon>Coleoptera</taxon>
        <taxon>Polyphaga</taxon>
        <taxon>Cucujiformia</taxon>
        <taxon>Nitidulidae</taxon>
        <taxon>Meligethinae</taxon>
        <taxon>Brassicogethes</taxon>
    </lineage>
</organism>
<dbReference type="GO" id="GO:0008270">
    <property type="term" value="F:zinc ion binding"/>
    <property type="evidence" value="ECO:0007669"/>
    <property type="project" value="UniProtKB-KW"/>
</dbReference>
<evidence type="ECO:0000313" key="13">
    <source>
        <dbReference type="EMBL" id="CAH0558759.1"/>
    </source>
</evidence>
<evidence type="ECO:0000256" key="1">
    <source>
        <dbReference type="ARBA" id="ARBA00000900"/>
    </source>
</evidence>
<evidence type="ECO:0000259" key="11">
    <source>
        <dbReference type="PROSITE" id="PS50089"/>
    </source>
</evidence>
<keyword evidence="7 10" id="KW-0863">Zinc-finger</keyword>
<dbReference type="GO" id="GO:0031624">
    <property type="term" value="F:ubiquitin conjugating enzyme binding"/>
    <property type="evidence" value="ECO:0007669"/>
    <property type="project" value="TreeGrafter"/>
</dbReference>
<dbReference type="AlphaFoldDB" id="A0A9P0FKC5"/>
<dbReference type="SUPFAM" id="SSF57850">
    <property type="entry name" value="RING/U-box"/>
    <property type="match status" value="1"/>
</dbReference>
<dbReference type="InterPro" id="IPR001841">
    <property type="entry name" value="Znf_RING"/>
</dbReference>
<dbReference type="InterPro" id="IPR013083">
    <property type="entry name" value="Znf_RING/FYVE/PHD"/>
</dbReference>
<dbReference type="PANTHER" id="PTHR45877">
    <property type="entry name" value="E3 UBIQUITIN-PROTEIN LIGASE SIAH2"/>
    <property type="match status" value="1"/>
</dbReference>
<keyword evidence="6" id="KW-0479">Metal-binding</keyword>
<evidence type="ECO:0000256" key="3">
    <source>
        <dbReference type="ARBA" id="ARBA00009119"/>
    </source>
</evidence>
<dbReference type="Gene3D" id="3.30.40.10">
    <property type="entry name" value="Zinc/RING finger domain, C3HC4 (zinc finger)"/>
    <property type="match status" value="3"/>
</dbReference>
<dbReference type="PROSITE" id="PS51081">
    <property type="entry name" value="ZF_SIAH"/>
    <property type="match status" value="1"/>
</dbReference>
<comment type="pathway">
    <text evidence="2">Protein modification; protein ubiquitination.</text>
</comment>
<reference evidence="13" key="1">
    <citation type="submission" date="2021-12" db="EMBL/GenBank/DDBJ databases">
        <authorList>
            <person name="King R."/>
        </authorList>
    </citation>
    <scope>NUCLEOTIDE SEQUENCE</scope>
</reference>